<gene>
    <name evidence="1" type="ORF">NCTC13443_06201</name>
</gene>
<dbReference type="EMBL" id="UGKT01000001">
    <property type="protein sequence ID" value="STT06249.1"/>
    <property type="molecule type" value="Genomic_DNA"/>
</dbReference>
<evidence type="ECO:0000313" key="2">
    <source>
        <dbReference type="Proteomes" id="UP000255518"/>
    </source>
</evidence>
<dbReference type="AlphaFoldDB" id="A0A377V7K1"/>
<dbReference type="Proteomes" id="UP000255518">
    <property type="component" value="Unassembled WGS sequence"/>
</dbReference>
<protein>
    <submittedName>
        <fullName evidence="1">Uncharacterized protein</fullName>
    </submittedName>
</protein>
<proteinExistence type="predicted"/>
<organism evidence="1 2">
    <name type="scientific">Klebsiella pneumoniae</name>
    <dbReference type="NCBI Taxonomy" id="573"/>
    <lineage>
        <taxon>Bacteria</taxon>
        <taxon>Pseudomonadati</taxon>
        <taxon>Pseudomonadota</taxon>
        <taxon>Gammaproteobacteria</taxon>
        <taxon>Enterobacterales</taxon>
        <taxon>Enterobacteriaceae</taxon>
        <taxon>Klebsiella/Raoultella group</taxon>
        <taxon>Klebsiella</taxon>
        <taxon>Klebsiella pneumoniae complex</taxon>
    </lineage>
</organism>
<sequence>MIFPPLPWAIKCFAAAWDIKNTLLMLRFITSSQSFFAERQRVLAANQAGIVDQNINMAELRHRPLQKLRNTVDLAQVGGQAEKTASQRGYPLDSLHRFDDIDTDNIAARFRQPRAIP</sequence>
<name>A0A377V7K1_KLEPN</name>
<evidence type="ECO:0000313" key="1">
    <source>
        <dbReference type="EMBL" id="STT06249.1"/>
    </source>
</evidence>
<reference evidence="1 2" key="1">
    <citation type="submission" date="2018-06" db="EMBL/GenBank/DDBJ databases">
        <authorList>
            <consortium name="Pathogen Informatics"/>
            <person name="Doyle S."/>
        </authorList>
    </citation>
    <scope>NUCLEOTIDE SEQUENCE [LARGE SCALE GENOMIC DNA]</scope>
    <source>
        <strain evidence="1 2">NCTC13443</strain>
    </source>
</reference>
<accession>A0A377V7K1</accession>